<dbReference type="EMBL" id="CAAKMV010000128">
    <property type="protein sequence ID" value="VIO57254.1"/>
    <property type="molecule type" value="Genomic_DNA"/>
</dbReference>
<proteinExistence type="predicted"/>
<evidence type="ECO:0000313" key="1">
    <source>
        <dbReference type="EMBL" id="CAG2000244.1"/>
    </source>
</evidence>
<dbReference type="AlphaFoldDB" id="A0A4E9E128"/>
<dbReference type="Proteomes" id="UP000746612">
    <property type="component" value="Unassembled WGS sequence"/>
</dbReference>
<dbReference type="EMBL" id="CAJPIJ010000164">
    <property type="protein sequence ID" value="CAG2000244.1"/>
    <property type="molecule type" value="Genomic_DNA"/>
</dbReference>
<accession>A0A4E9E128</accession>
<organism evidence="2">
    <name type="scientific">Gibberella zeae</name>
    <name type="common">Wheat head blight fungus</name>
    <name type="synonym">Fusarium graminearum</name>
    <dbReference type="NCBI Taxonomy" id="5518"/>
    <lineage>
        <taxon>Eukaryota</taxon>
        <taxon>Fungi</taxon>
        <taxon>Dikarya</taxon>
        <taxon>Ascomycota</taxon>
        <taxon>Pezizomycotina</taxon>
        <taxon>Sordariomycetes</taxon>
        <taxon>Hypocreomycetidae</taxon>
        <taxon>Hypocreales</taxon>
        <taxon>Nectriaceae</taxon>
        <taxon>Fusarium</taxon>
    </lineage>
</organism>
<reference evidence="2" key="1">
    <citation type="submission" date="2019-04" db="EMBL/GenBank/DDBJ databases">
        <authorList>
            <person name="Melise S."/>
            <person name="Noan J."/>
            <person name="Okalmin O."/>
        </authorList>
    </citation>
    <scope>NUCLEOTIDE SEQUENCE</scope>
    <source>
        <strain evidence="2">FN9</strain>
    </source>
</reference>
<reference evidence="1" key="2">
    <citation type="submission" date="2021-03" db="EMBL/GenBank/DDBJ databases">
        <authorList>
            <person name="Alouane T."/>
            <person name="Langin T."/>
            <person name="Bonhomme L."/>
        </authorList>
    </citation>
    <scope>NUCLEOTIDE SEQUENCE</scope>
    <source>
        <strain evidence="1">MDC_Fg202</strain>
    </source>
</reference>
<protein>
    <submittedName>
        <fullName evidence="2">Uncharacterized protein</fullName>
    </submittedName>
</protein>
<name>A0A4E9E128_GIBZA</name>
<evidence type="ECO:0000313" key="2">
    <source>
        <dbReference type="EMBL" id="VIO57254.1"/>
    </source>
</evidence>
<sequence>MGRAASKALRRTTHSSSHRFQATAVVATAVISALTLQHWNSMKGAYRQPITHPKPNWDLRVAEQGWAQTGCAGGKGNAGMSRRWSKVEEDLNLNRWR</sequence>
<gene>
    <name evidence="2" type="ORF">FUG_LOCUS245010</name>
    <name evidence="1" type="ORF">MDCFG202_LOCUS457157</name>
</gene>